<name>A0A9P5ISG8_9HELO</name>
<proteinExistence type="predicted"/>
<keyword evidence="3" id="KW-1185">Reference proteome</keyword>
<protein>
    <submittedName>
        <fullName evidence="2">Uncharacterized protein</fullName>
    </submittedName>
</protein>
<reference evidence="2 3" key="1">
    <citation type="journal article" date="2020" name="Genome Biol. Evol.">
        <title>Comparative genomics of Sclerotiniaceae.</title>
        <authorList>
            <person name="Valero Jimenez C.A."/>
            <person name="Steentjes M."/>
            <person name="Scholten O.E."/>
            <person name="Van Kan J.A.L."/>
        </authorList>
    </citation>
    <scope>NUCLEOTIDE SEQUENCE [LARGE SCALE GENOMIC DNA]</scope>
    <source>
        <strain evidence="2 3">MUCL 94</strain>
    </source>
</reference>
<accession>A0A9P5ISG8</accession>
<evidence type="ECO:0000313" key="3">
    <source>
        <dbReference type="Proteomes" id="UP000710849"/>
    </source>
</evidence>
<feature type="region of interest" description="Disordered" evidence="1">
    <location>
        <begin position="62"/>
        <end position="146"/>
    </location>
</feature>
<organism evidence="2 3">
    <name type="scientific">Botrytis byssoidea</name>
    <dbReference type="NCBI Taxonomy" id="139641"/>
    <lineage>
        <taxon>Eukaryota</taxon>
        <taxon>Fungi</taxon>
        <taxon>Dikarya</taxon>
        <taxon>Ascomycota</taxon>
        <taxon>Pezizomycotina</taxon>
        <taxon>Leotiomycetes</taxon>
        <taxon>Helotiales</taxon>
        <taxon>Sclerotiniaceae</taxon>
        <taxon>Botrytis</taxon>
    </lineage>
</organism>
<sequence>MGAKEIFFKLRKFQNGIKPSCAQNPQLQRVSTNESLTFSFYERRKATENKLAKERGARNFLLEEQQRKRRKDEKNRIKNKAKEAEQRVAEGHAMRQLSLQQMKTQLKKSTKEKATNGVFTPRNPDEEDVDEEWDWKGDAVSLREWA</sequence>
<dbReference type="AlphaFoldDB" id="A0A9P5ISG8"/>
<comment type="caution">
    <text evidence="2">The sequence shown here is derived from an EMBL/GenBank/DDBJ whole genome shotgun (WGS) entry which is preliminary data.</text>
</comment>
<gene>
    <name evidence="2" type="ORF">EAE97_003280</name>
</gene>
<evidence type="ECO:0000313" key="2">
    <source>
        <dbReference type="EMBL" id="KAF7949771.1"/>
    </source>
</evidence>
<dbReference type="Proteomes" id="UP000710849">
    <property type="component" value="Unassembled WGS sequence"/>
</dbReference>
<dbReference type="GeneID" id="62146869"/>
<feature type="compositionally biased region" description="Basic and acidic residues" evidence="1">
    <location>
        <begin position="72"/>
        <end position="93"/>
    </location>
</feature>
<dbReference type="RefSeq" id="XP_038735655.1">
    <property type="nucleotide sequence ID" value="XM_038873792.1"/>
</dbReference>
<evidence type="ECO:0000256" key="1">
    <source>
        <dbReference type="SAM" id="MobiDB-lite"/>
    </source>
</evidence>
<dbReference type="EMBL" id="RCSW01000005">
    <property type="protein sequence ID" value="KAF7949771.1"/>
    <property type="molecule type" value="Genomic_DNA"/>
</dbReference>